<organism evidence="2 3">
    <name type="scientific">Psychrobacillus psychrotolerans</name>
    <dbReference type="NCBI Taxonomy" id="126156"/>
    <lineage>
        <taxon>Bacteria</taxon>
        <taxon>Bacillati</taxon>
        <taxon>Bacillota</taxon>
        <taxon>Bacilli</taxon>
        <taxon>Bacillales</taxon>
        <taxon>Bacillaceae</taxon>
        <taxon>Psychrobacillus</taxon>
    </lineage>
</organism>
<dbReference type="EMBL" id="FOXU01000004">
    <property type="protein sequence ID" value="SFQ52952.1"/>
    <property type="molecule type" value="Genomic_DNA"/>
</dbReference>
<evidence type="ECO:0000313" key="3">
    <source>
        <dbReference type="Proteomes" id="UP000198734"/>
    </source>
</evidence>
<accession>A0A1I5Z908</accession>
<keyword evidence="1" id="KW-0732">Signal</keyword>
<reference evidence="3" key="1">
    <citation type="submission" date="2016-10" db="EMBL/GenBank/DDBJ databases">
        <authorList>
            <person name="Varghese N."/>
            <person name="Submissions S."/>
        </authorList>
    </citation>
    <scope>NUCLEOTIDE SEQUENCE [LARGE SCALE GENOMIC DNA]</scope>
    <source>
        <strain evidence="3">DSM 11706</strain>
    </source>
</reference>
<dbReference type="AlphaFoldDB" id="A0A1I5Z908"/>
<feature type="signal peptide" evidence="1">
    <location>
        <begin position="1"/>
        <end position="24"/>
    </location>
</feature>
<evidence type="ECO:0000256" key="1">
    <source>
        <dbReference type="SAM" id="SignalP"/>
    </source>
</evidence>
<proteinExistence type="predicted"/>
<name>A0A1I5Z908_9BACI</name>
<evidence type="ECO:0000313" key="2">
    <source>
        <dbReference type="EMBL" id="SFQ52952.1"/>
    </source>
</evidence>
<sequence length="213" mass="23248">MKKIMLTIIAFTLMAMFTFGITSEASSTKVMWGKTELKKGQIGKVIILKNTPLLHIGKDPMLDGGAVRELKKGEEYRVYSTKTPEGYFPMYNVGGEYYVVQNSTLNGVNVKFETPSKTKLALLEDSSPKVMWGKTELKVGQIGKVTLSADVATFNADGTSRKEVLPAGGEYRVYTFVSDNHGGAYGLGGGLFVDMHGALKYETPSKSKLALLK</sequence>
<feature type="chain" id="PRO_5039308689" evidence="1">
    <location>
        <begin position="25"/>
        <end position="213"/>
    </location>
</feature>
<dbReference type="Proteomes" id="UP000198734">
    <property type="component" value="Unassembled WGS sequence"/>
</dbReference>
<gene>
    <name evidence="2" type="ORF">SAMN05421670_2520</name>
</gene>
<dbReference type="RefSeq" id="WP_093537240.1">
    <property type="nucleotide sequence ID" value="NZ_FOXU01000004.1"/>
</dbReference>
<keyword evidence="3" id="KW-1185">Reference proteome</keyword>
<protein>
    <submittedName>
        <fullName evidence="2">Uncharacterized protein</fullName>
    </submittedName>
</protein>
<dbReference type="OrthoDB" id="2964670at2"/>